<feature type="region of interest" description="Disordered" evidence="8">
    <location>
        <begin position="462"/>
        <end position="513"/>
    </location>
</feature>
<evidence type="ECO:0000256" key="2">
    <source>
        <dbReference type="ARBA" id="ARBA00007727"/>
    </source>
</evidence>
<reference evidence="12 13" key="1">
    <citation type="journal article" date="2017" name="Nature">
        <title>The Apostasia genome and the evolution of orchids.</title>
        <authorList>
            <person name="Zhang G.Q."/>
            <person name="Liu K.W."/>
            <person name="Li Z."/>
            <person name="Lohaus R."/>
            <person name="Hsiao Y.Y."/>
            <person name="Niu S.C."/>
            <person name="Wang J.Y."/>
            <person name="Lin Y.C."/>
            <person name="Xu Q."/>
            <person name="Chen L.J."/>
            <person name="Yoshida K."/>
            <person name="Fujiwara S."/>
            <person name="Wang Z.W."/>
            <person name="Zhang Y.Q."/>
            <person name="Mitsuda N."/>
            <person name="Wang M."/>
            <person name="Liu G.H."/>
            <person name="Pecoraro L."/>
            <person name="Huang H.X."/>
            <person name="Xiao X.J."/>
            <person name="Lin M."/>
            <person name="Wu X.Y."/>
            <person name="Wu W.L."/>
            <person name="Chen Y.Y."/>
            <person name="Chang S.B."/>
            <person name="Sakamoto S."/>
            <person name="Ohme-Takagi M."/>
            <person name="Yagi M."/>
            <person name="Zeng S.J."/>
            <person name="Shen C.Y."/>
            <person name="Yeh C.M."/>
            <person name="Luo Y.B."/>
            <person name="Tsai W.C."/>
            <person name="Van de Peer Y."/>
            <person name="Liu Z.J."/>
        </authorList>
    </citation>
    <scope>NUCLEOTIDE SEQUENCE [LARGE SCALE GENOMIC DNA]</scope>
    <source>
        <strain evidence="13">cv. Shenzhen</strain>
        <tissue evidence="12">Stem</tissue>
    </source>
</reference>
<dbReference type="GO" id="GO:1990538">
    <property type="term" value="F:xylan O-acetyltransferase activity"/>
    <property type="evidence" value="ECO:0007669"/>
    <property type="project" value="UniProtKB-ARBA"/>
</dbReference>
<evidence type="ECO:0000256" key="9">
    <source>
        <dbReference type="SAM" id="SignalP"/>
    </source>
</evidence>
<dbReference type="InterPro" id="IPR026057">
    <property type="entry name" value="TBL_C"/>
</dbReference>
<feature type="domain" description="Trichome birefringence-like N-terminal" evidence="11">
    <location>
        <begin position="75"/>
        <end position="128"/>
    </location>
</feature>
<keyword evidence="5" id="KW-1133">Transmembrane helix</keyword>
<dbReference type="PANTHER" id="PTHR32285">
    <property type="entry name" value="PROTEIN TRICHOME BIREFRINGENCE-LIKE 9-RELATED"/>
    <property type="match status" value="1"/>
</dbReference>
<dbReference type="AlphaFoldDB" id="A0A2I0AQW3"/>
<keyword evidence="9" id="KW-0732">Signal</keyword>
<dbReference type="InterPro" id="IPR029962">
    <property type="entry name" value="TBL"/>
</dbReference>
<comment type="subcellular location">
    <subcellularLocation>
        <location evidence="1">Golgi apparatus membrane</location>
        <topology evidence="1">Single-pass type II membrane protein</topology>
    </subcellularLocation>
</comment>
<dbReference type="PANTHER" id="PTHR32285:SF28">
    <property type="entry name" value="XYLOGLUCAN O-ACETYLTRANSFERASE 2"/>
    <property type="match status" value="1"/>
</dbReference>
<dbReference type="Proteomes" id="UP000236161">
    <property type="component" value="Unassembled WGS sequence"/>
</dbReference>
<keyword evidence="4" id="KW-0735">Signal-anchor</keyword>
<evidence type="ECO:0000256" key="8">
    <source>
        <dbReference type="SAM" id="MobiDB-lite"/>
    </source>
</evidence>
<sequence length="513" mass="58485">MLSSWAIFLYFSFRFFYTLNSKFQSEVGKPMISPWKKQLPSNSLSDISINMIKALPPELSPTTMLTPFPGGRKHGCDLSDGRWVRDAGGGGTAYTNETCKWLPESKKCGKYGKKGGYVGWRWQPKVCELPRFVASEFFDIVKGRKLAFVGDSVARNQADSLVCLLSQMDTPKSFHKDDEDRFPVWYFESHDFTLMVFWTRFLIEGTERIINGSGSGVFDLYLDKIDKEWTKKLTFIDYAVISTGHWFFRKIYLHEGGKLIGCIYCSEKNISNIDVPFGLQKALKTALNFLNENKEYKDIFTLLRTFSPAHFENGTWHGGGYCNRTRPFDEGEVNLIGTYWEIHNLQVEEMNSIKAVGKRRNRGFELLDITKAMMMRPDAHPDTHWNNQWMRGYSDCVHWCMPGAVDMWNDILLTLLKKYRLQIDSTNADKEAVADSSIFCLFKALLDFVEKESLGCKRSSLSPVSSITRADPQQQGPLPFPPLPLTGEEDPRQGGEGSKGSRTPAGTRKVRAR</sequence>
<proteinExistence type="inferred from homology"/>
<dbReference type="Pfam" id="PF13839">
    <property type="entry name" value="PC-Esterase"/>
    <property type="match status" value="1"/>
</dbReference>
<gene>
    <name evidence="12" type="ORF">AXF42_Ash012473</name>
</gene>
<feature type="domain" description="Trichome birefringence-like C-terminal" evidence="10">
    <location>
        <begin position="129"/>
        <end position="414"/>
    </location>
</feature>
<comment type="similarity">
    <text evidence="2">Belongs to the PC-esterase family. TBL subfamily.</text>
</comment>
<feature type="chain" id="PRO_5014191712" evidence="9">
    <location>
        <begin position="21"/>
        <end position="513"/>
    </location>
</feature>
<keyword evidence="13" id="KW-1185">Reference proteome</keyword>
<dbReference type="GO" id="GO:0000139">
    <property type="term" value="C:Golgi membrane"/>
    <property type="evidence" value="ECO:0007669"/>
    <property type="project" value="UniProtKB-SubCell"/>
</dbReference>
<evidence type="ECO:0000256" key="3">
    <source>
        <dbReference type="ARBA" id="ARBA00022692"/>
    </source>
</evidence>
<evidence type="ECO:0000259" key="11">
    <source>
        <dbReference type="Pfam" id="PF14416"/>
    </source>
</evidence>
<keyword evidence="7" id="KW-0472">Membrane</keyword>
<accession>A0A2I0AQW3</accession>
<evidence type="ECO:0000256" key="4">
    <source>
        <dbReference type="ARBA" id="ARBA00022968"/>
    </source>
</evidence>
<evidence type="ECO:0000256" key="5">
    <source>
        <dbReference type="ARBA" id="ARBA00022989"/>
    </source>
</evidence>
<feature type="signal peptide" evidence="9">
    <location>
        <begin position="1"/>
        <end position="20"/>
    </location>
</feature>
<evidence type="ECO:0000313" key="13">
    <source>
        <dbReference type="Proteomes" id="UP000236161"/>
    </source>
</evidence>
<evidence type="ECO:0000259" key="10">
    <source>
        <dbReference type="Pfam" id="PF13839"/>
    </source>
</evidence>
<evidence type="ECO:0000256" key="6">
    <source>
        <dbReference type="ARBA" id="ARBA00023034"/>
    </source>
</evidence>
<organism evidence="12 13">
    <name type="scientific">Apostasia shenzhenica</name>
    <dbReference type="NCBI Taxonomy" id="1088818"/>
    <lineage>
        <taxon>Eukaryota</taxon>
        <taxon>Viridiplantae</taxon>
        <taxon>Streptophyta</taxon>
        <taxon>Embryophyta</taxon>
        <taxon>Tracheophyta</taxon>
        <taxon>Spermatophyta</taxon>
        <taxon>Magnoliopsida</taxon>
        <taxon>Liliopsida</taxon>
        <taxon>Asparagales</taxon>
        <taxon>Orchidaceae</taxon>
        <taxon>Apostasioideae</taxon>
        <taxon>Apostasia</taxon>
    </lineage>
</organism>
<dbReference type="OrthoDB" id="630188at2759"/>
<keyword evidence="6" id="KW-0333">Golgi apparatus</keyword>
<dbReference type="Pfam" id="PF14416">
    <property type="entry name" value="PMR5N"/>
    <property type="match status" value="1"/>
</dbReference>
<evidence type="ECO:0000256" key="7">
    <source>
        <dbReference type="ARBA" id="ARBA00023136"/>
    </source>
</evidence>
<evidence type="ECO:0000313" key="12">
    <source>
        <dbReference type="EMBL" id="PKA57934.1"/>
    </source>
</evidence>
<keyword evidence="3" id="KW-0812">Transmembrane</keyword>
<dbReference type="InterPro" id="IPR025846">
    <property type="entry name" value="TBL_N"/>
</dbReference>
<dbReference type="EMBL" id="KZ451959">
    <property type="protein sequence ID" value="PKA57934.1"/>
    <property type="molecule type" value="Genomic_DNA"/>
</dbReference>
<protein>
    <submittedName>
        <fullName evidence="12">Uncharacterized protein</fullName>
    </submittedName>
</protein>
<evidence type="ECO:0000256" key="1">
    <source>
        <dbReference type="ARBA" id="ARBA00004323"/>
    </source>
</evidence>
<name>A0A2I0AQW3_9ASPA</name>